<dbReference type="EMBL" id="CP001712">
    <property type="protein sequence ID" value="EAR14892.1"/>
    <property type="molecule type" value="Genomic_DNA"/>
</dbReference>
<gene>
    <name evidence="1" type="ordered locus">RB2501_11217</name>
</gene>
<dbReference type="KEGG" id="rbi:RB2501_11217"/>
<sequence>MDAGSMIGFVETHLRNSLKAEELPLARYHAYKAINTMEKSRTQFEDCGCDYAKKHIFESLDNLKLATRVNSLEGTRILVRRALNGALAGEEALELHDELHDSPYDSDVLAMNTGEQPARVTFGDDPDAARKIEQQIDESLQAYRESLADVVSGVPCREALEFVRRIYDHCERQLLREDLTRAKRYYNYRTKELTEDALRKLEGCPENTAR</sequence>
<dbReference type="eggNOG" id="ENOG502ZJUQ">
    <property type="taxonomic scope" value="Bacteria"/>
</dbReference>
<accession>A4CMK0</accession>
<dbReference type="Proteomes" id="UP000009049">
    <property type="component" value="Chromosome"/>
</dbReference>
<dbReference type="AlphaFoldDB" id="A4CMK0"/>
<evidence type="ECO:0000313" key="2">
    <source>
        <dbReference type="Proteomes" id="UP000009049"/>
    </source>
</evidence>
<dbReference type="HOGENOM" id="CLU_1189537_0_0_10"/>
<proteinExistence type="predicted"/>
<reference evidence="1 2" key="1">
    <citation type="journal article" date="2009" name="J. Bacteriol.">
        <title>Complete genome sequence of Robiginitalea biformata HTCC2501.</title>
        <authorList>
            <person name="Oh H.M."/>
            <person name="Giovannoni S.J."/>
            <person name="Lee K."/>
            <person name="Ferriera S."/>
            <person name="Johnson J."/>
            <person name="Cho J.C."/>
        </authorList>
    </citation>
    <scope>NUCLEOTIDE SEQUENCE [LARGE SCALE GENOMIC DNA]</scope>
    <source>
        <strain evidence="2">ATCC BAA-864 / HTCC2501 / KCTC 12146</strain>
    </source>
</reference>
<dbReference type="STRING" id="313596.RB2501_11217"/>
<protein>
    <submittedName>
        <fullName evidence="1">Uncharacterized protein</fullName>
    </submittedName>
</protein>
<name>A4CMK0_ROBBH</name>
<organism evidence="1 2">
    <name type="scientific">Robiginitalea biformata (strain ATCC BAA-864 / DSM 15991 / KCTC 12146 / HTCC2501)</name>
    <dbReference type="NCBI Taxonomy" id="313596"/>
    <lineage>
        <taxon>Bacteria</taxon>
        <taxon>Pseudomonadati</taxon>
        <taxon>Bacteroidota</taxon>
        <taxon>Flavobacteriia</taxon>
        <taxon>Flavobacteriales</taxon>
        <taxon>Flavobacteriaceae</taxon>
        <taxon>Robiginitalea</taxon>
    </lineage>
</organism>
<keyword evidence="2" id="KW-1185">Reference proteome</keyword>
<evidence type="ECO:0000313" key="1">
    <source>
        <dbReference type="EMBL" id="EAR14892.1"/>
    </source>
</evidence>